<comment type="caution">
    <text evidence="24">The sequence shown here is derived from an EMBL/GenBank/DDBJ whole genome shotgun (WGS) entry which is preliminary data.</text>
</comment>
<dbReference type="InterPro" id="IPR007484">
    <property type="entry name" value="Peptidase_M28"/>
</dbReference>
<organism evidence="24 25">
    <name type="scientific">Sphingosinicella rhizophila</name>
    <dbReference type="NCBI Taxonomy" id="3050082"/>
    <lineage>
        <taxon>Bacteria</taxon>
        <taxon>Pseudomonadati</taxon>
        <taxon>Pseudomonadota</taxon>
        <taxon>Alphaproteobacteria</taxon>
        <taxon>Sphingomonadales</taxon>
        <taxon>Sphingosinicellaceae</taxon>
        <taxon>Sphingosinicella</taxon>
    </lineage>
</organism>
<evidence type="ECO:0000256" key="4">
    <source>
        <dbReference type="ARBA" id="ARBA00004613"/>
    </source>
</evidence>
<evidence type="ECO:0000256" key="10">
    <source>
        <dbReference type="ARBA" id="ARBA00022729"/>
    </source>
</evidence>
<evidence type="ECO:0000256" key="14">
    <source>
        <dbReference type="ARBA" id="ARBA00023034"/>
    </source>
</evidence>
<evidence type="ECO:0000313" key="24">
    <source>
        <dbReference type="EMBL" id="MDT9598675.1"/>
    </source>
</evidence>
<evidence type="ECO:0000256" key="22">
    <source>
        <dbReference type="SAM" id="SignalP"/>
    </source>
</evidence>
<comment type="subcellular location">
    <subcellularLocation>
        <location evidence="1">Endoplasmic reticulum</location>
    </subcellularLocation>
    <subcellularLocation>
        <location evidence="3">Golgi apparatus</location>
    </subcellularLocation>
    <subcellularLocation>
        <location evidence="2">Lysosome</location>
    </subcellularLocation>
    <subcellularLocation>
        <location evidence="4">Secreted</location>
    </subcellularLocation>
</comment>
<dbReference type="Gene3D" id="3.40.630.10">
    <property type="entry name" value="Zn peptidases"/>
    <property type="match status" value="2"/>
</dbReference>
<evidence type="ECO:0000256" key="13">
    <source>
        <dbReference type="ARBA" id="ARBA00022833"/>
    </source>
</evidence>
<dbReference type="RefSeq" id="WP_315724933.1">
    <property type="nucleotide sequence ID" value="NZ_JAVUPU010000003.1"/>
</dbReference>
<dbReference type="PANTHER" id="PTHR12053">
    <property type="entry name" value="PROTEASE FAMILY M28 PLASMA GLUTAMATE CARBOXYPEPTIDASE-RELATED"/>
    <property type="match status" value="1"/>
</dbReference>
<dbReference type="Gene3D" id="3.50.30.30">
    <property type="match status" value="1"/>
</dbReference>
<keyword evidence="11" id="KW-0378">Hydrolase</keyword>
<feature type="compositionally biased region" description="Polar residues" evidence="21">
    <location>
        <begin position="202"/>
        <end position="218"/>
    </location>
</feature>
<keyword evidence="13" id="KW-0862">Zinc</keyword>
<feature type="region of interest" description="Disordered" evidence="21">
    <location>
        <begin position="187"/>
        <end position="218"/>
    </location>
</feature>
<gene>
    <name evidence="24" type="ORF">RQX22_06910</name>
</gene>
<protein>
    <recommendedName>
        <fullName evidence="5">Carboxypeptidase Q</fullName>
    </recommendedName>
    <alternativeName>
        <fullName evidence="20">Plasma glutamate carboxypeptidase</fullName>
    </alternativeName>
</protein>
<feature type="signal peptide" evidence="22">
    <location>
        <begin position="1"/>
        <end position="22"/>
    </location>
</feature>
<dbReference type="PANTHER" id="PTHR12053:SF3">
    <property type="entry name" value="CARBOXYPEPTIDASE Q"/>
    <property type="match status" value="1"/>
</dbReference>
<keyword evidence="18" id="KW-0458">Lysosome</keyword>
<evidence type="ECO:0000256" key="19">
    <source>
        <dbReference type="ARBA" id="ARBA00025833"/>
    </source>
</evidence>
<evidence type="ECO:0000256" key="18">
    <source>
        <dbReference type="ARBA" id="ARBA00023228"/>
    </source>
</evidence>
<evidence type="ECO:0000256" key="21">
    <source>
        <dbReference type="SAM" id="MobiDB-lite"/>
    </source>
</evidence>
<keyword evidence="12" id="KW-0256">Endoplasmic reticulum</keyword>
<keyword evidence="15" id="KW-0482">Metalloprotease</keyword>
<keyword evidence="25" id="KW-1185">Reference proteome</keyword>
<evidence type="ECO:0000259" key="23">
    <source>
        <dbReference type="Pfam" id="PF04389"/>
    </source>
</evidence>
<reference evidence="24 25" key="1">
    <citation type="submission" date="2023-05" db="EMBL/GenBank/DDBJ databases">
        <authorList>
            <person name="Guo Y."/>
        </authorList>
    </citation>
    <scope>NUCLEOTIDE SEQUENCE [LARGE SCALE GENOMIC DNA]</scope>
    <source>
        <strain evidence="24 25">GR2756</strain>
    </source>
</reference>
<keyword evidence="8" id="KW-0645">Protease</keyword>
<keyword evidence="6" id="KW-0964">Secreted</keyword>
<keyword evidence="17" id="KW-0325">Glycoprotein</keyword>
<keyword evidence="16" id="KW-0865">Zymogen</keyword>
<keyword evidence="9" id="KW-0479">Metal-binding</keyword>
<evidence type="ECO:0000313" key="25">
    <source>
        <dbReference type="Proteomes" id="UP001259572"/>
    </source>
</evidence>
<evidence type="ECO:0000256" key="17">
    <source>
        <dbReference type="ARBA" id="ARBA00023180"/>
    </source>
</evidence>
<evidence type="ECO:0000256" key="20">
    <source>
        <dbReference type="ARBA" id="ARBA00033328"/>
    </source>
</evidence>
<dbReference type="InterPro" id="IPR039866">
    <property type="entry name" value="CPQ"/>
</dbReference>
<evidence type="ECO:0000256" key="16">
    <source>
        <dbReference type="ARBA" id="ARBA00023145"/>
    </source>
</evidence>
<name>A0ABU3Q6V0_9SPHN</name>
<proteinExistence type="predicted"/>
<evidence type="ECO:0000256" key="8">
    <source>
        <dbReference type="ARBA" id="ARBA00022670"/>
    </source>
</evidence>
<feature type="chain" id="PRO_5046471937" description="Carboxypeptidase Q" evidence="22">
    <location>
        <begin position="23"/>
        <end position="570"/>
    </location>
</feature>
<comment type="subunit">
    <text evidence="19">Homodimer. The monomeric form is inactive while the homodimer is active.</text>
</comment>
<evidence type="ECO:0000256" key="2">
    <source>
        <dbReference type="ARBA" id="ARBA00004371"/>
    </source>
</evidence>
<keyword evidence="7" id="KW-0121">Carboxypeptidase</keyword>
<keyword evidence="14" id="KW-0333">Golgi apparatus</keyword>
<evidence type="ECO:0000256" key="5">
    <source>
        <dbReference type="ARBA" id="ARBA00014116"/>
    </source>
</evidence>
<dbReference type="Proteomes" id="UP001259572">
    <property type="component" value="Unassembled WGS sequence"/>
</dbReference>
<dbReference type="SUPFAM" id="SSF53187">
    <property type="entry name" value="Zn-dependent exopeptidases"/>
    <property type="match status" value="1"/>
</dbReference>
<sequence>MTTFLRILLILTLLTSAIPASAIDRLATISALRNEGLQASRVMDHLTWLADVYGPRTTGSPAIFEASDWAMEEMKSWGLTKVHRDHFLFGMGWALERSAIRMVGPQPMQVIGYPIGWTPGTPGMVSGELIRADLLTPTNLSAWRGKLRGKIVLIQPPRDVRPIALPLTHRFTDEELRGLRENIPIGPQWRRGERSNGELATATASQSSARGLYGSQDSSSRNAWLDELIEFLKAEGVIAVFERGSDTTDRPAVAFQQLLNTQRTQRIDGGTVQTRLAENAGADAAERLLPWLVIAVEHYNRMARIVELGQRPTVELDIAVNWYPEPPQGNGFNTFGDIQGSEKPDEFVILGAHLDGLHPATAAVDNAAGVAVVMEAMRLLRSVGVRPKRTIRLALWGGEEHGLLGSRAFVTQNFGDPFAGATNSASARKVAAYLNIDNGSGRIRGLYARHNLDAIPVLERWIEPLRDLGVTTVSPMATASEISEGRMFAGSDHLYFDAVGIPALDMIQDRLDYFSRTYHSNMDFLDRASRPDLVQASVVFAVLAYQAAMDDEPLPRRAPGPALIESMDRN</sequence>
<evidence type="ECO:0000256" key="6">
    <source>
        <dbReference type="ARBA" id="ARBA00022525"/>
    </source>
</evidence>
<feature type="domain" description="Peptidase M28" evidence="23">
    <location>
        <begin position="333"/>
        <end position="535"/>
    </location>
</feature>
<dbReference type="EMBL" id="JAVUPU010000003">
    <property type="protein sequence ID" value="MDT9598675.1"/>
    <property type="molecule type" value="Genomic_DNA"/>
</dbReference>
<evidence type="ECO:0000256" key="7">
    <source>
        <dbReference type="ARBA" id="ARBA00022645"/>
    </source>
</evidence>
<dbReference type="Pfam" id="PF04389">
    <property type="entry name" value="Peptidase_M28"/>
    <property type="match status" value="1"/>
</dbReference>
<evidence type="ECO:0000256" key="11">
    <source>
        <dbReference type="ARBA" id="ARBA00022801"/>
    </source>
</evidence>
<accession>A0ABU3Q6V0</accession>
<evidence type="ECO:0000256" key="15">
    <source>
        <dbReference type="ARBA" id="ARBA00023049"/>
    </source>
</evidence>
<evidence type="ECO:0000256" key="9">
    <source>
        <dbReference type="ARBA" id="ARBA00022723"/>
    </source>
</evidence>
<evidence type="ECO:0000256" key="1">
    <source>
        <dbReference type="ARBA" id="ARBA00004240"/>
    </source>
</evidence>
<keyword evidence="10 22" id="KW-0732">Signal</keyword>
<evidence type="ECO:0000256" key="12">
    <source>
        <dbReference type="ARBA" id="ARBA00022824"/>
    </source>
</evidence>
<evidence type="ECO:0000256" key="3">
    <source>
        <dbReference type="ARBA" id="ARBA00004555"/>
    </source>
</evidence>